<dbReference type="EMBL" id="NBNE01014506">
    <property type="protein sequence ID" value="OWY94363.1"/>
    <property type="molecule type" value="Genomic_DNA"/>
</dbReference>
<gene>
    <name evidence="2" type="ORF">PHMEG_00035930</name>
</gene>
<sequence length="191" mass="21437">MTTPKSVTLSTFIVVFTVSLVCSVAARLDQTKMMANMPRQVRSLDDDEMVAPKMRFLRDGGTGNDVDDDVALKEERGTSVGKTLNNAVTSPLAKVSLRLSLILEEAPVSAIKDFERFGVKMSKTNVLAWLDYVQRYRTKVGEITPDNMSVFNTLERIVPSEKMPSIFKAMKKRTKLRRFGENLEKLAIKSE</sequence>
<evidence type="ECO:0000313" key="2">
    <source>
        <dbReference type="EMBL" id="OWY94363.1"/>
    </source>
</evidence>
<keyword evidence="1" id="KW-0472">Membrane</keyword>
<dbReference type="Proteomes" id="UP000198211">
    <property type="component" value="Unassembled WGS sequence"/>
</dbReference>
<keyword evidence="1" id="KW-0812">Transmembrane</keyword>
<feature type="transmembrane region" description="Helical" evidence="1">
    <location>
        <begin position="6"/>
        <end position="28"/>
    </location>
</feature>
<organism evidence="2 3">
    <name type="scientific">Phytophthora megakarya</name>
    <dbReference type="NCBI Taxonomy" id="4795"/>
    <lineage>
        <taxon>Eukaryota</taxon>
        <taxon>Sar</taxon>
        <taxon>Stramenopiles</taxon>
        <taxon>Oomycota</taxon>
        <taxon>Peronosporomycetes</taxon>
        <taxon>Peronosporales</taxon>
        <taxon>Peronosporaceae</taxon>
        <taxon>Phytophthora</taxon>
    </lineage>
</organism>
<evidence type="ECO:0000313" key="3">
    <source>
        <dbReference type="Proteomes" id="UP000198211"/>
    </source>
</evidence>
<keyword evidence="1" id="KW-1133">Transmembrane helix</keyword>
<evidence type="ECO:0000256" key="1">
    <source>
        <dbReference type="SAM" id="Phobius"/>
    </source>
</evidence>
<name>A0A225UMZ9_9STRA</name>
<dbReference type="AlphaFoldDB" id="A0A225UMZ9"/>
<protein>
    <submittedName>
        <fullName evidence="2">RxLR effector protein</fullName>
    </submittedName>
</protein>
<accession>A0A225UMZ9</accession>
<comment type="caution">
    <text evidence="2">The sequence shown here is derived from an EMBL/GenBank/DDBJ whole genome shotgun (WGS) entry which is preliminary data.</text>
</comment>
<proteinExistence type="predicted"/>
<reference evidence="3" key="1">
    <citation type="submission" date="2017-03" db="EMBL/GenBank/DDBJ databases">
        <title>Phytopthora megakarya and P. palmivora, two closely related causual agents of cacao black pod achieved similar genome size and gene model numbers by different mechanisms.</title>
        <authorList>
            <person name="Ali S."/>
            <person name="Shao J."/>
            <person name="Larry D.J."/>
            <person name="Kronmiller B."/>
            <person name="Shen D."/>
            <person name="Strem M.D."/>
            <person name="Melnick R.L."/>
            <person name="Guiltinan M.J."/>
            <person name="Tyler B.M."/>
            <person name="Meinhardt L.W."/>
            <person name="Bailey B.A."/>
        </authorList>
    </citation>
    <scope>NUCLEOTIDE SEQUENCE [LARGE SCALE GENOMIC DNA]</scope>
    <source>
        <strain evidence="3">zdho120</strain>
    </source>
</reference>
<keyword evidence="3" id="KW-1185">Reference proteome</keyword>